<gene>
    <name evidence="2" type="primary">RYR3_4</name>
    <name evidence="2" type="ORF">Ciccas_000664</name>
</gene>
<dbReference type="PANTHER" id="PTHR46399:SF8">
    <property type="entry name" value="B30.2_SPRY DOMAIN-CONTAINING PROTEIN"/>
    <property type="match status" value="1"/>
</dbReference>
<dbReference type="InterPro" id="IPR014821">
    <property type="entry name" value="Ins145_P3_rcpt"/>
</dbReference>
<feature type="domain" description="Inositol 1,4,5-trisphosphate/ryanodine receptor" evidence="1">
    <location>
        <begin position="36"/>
        <end position="100"/>
    </location>
</feature>
<dbReference type="Gene3D" id="2.80.10.50">
    <property type="match status" value="1"/>
</dbReference>
<evidence type="ECO:0000313" key="3">
    <source>
        <dbReference type="Proteomes" id="UP001626550"/>
    </source>
</evidence>
<accession>A0ABD2QMJ7</accession>
<name>A0ABD2QMJ7_9PLAT</name>
<sequence length="127" mass="14148">MTIFVSPPYAMGLEEELLSLSKDLETECVLSSTLCPPPNMQMCVFILDQALSVRALQELLAVRQQETSEVRNLLQGAGSGHRTLLYGHAIRLQHLSSKMVSNFTVFQYSTLVSIMPVYKLNGRQACI</sequence>
<dbReference type="InterPro" id="IPR013333">
    <property type="entry name" value="Ryan_recept"/>
</dbReference>
<keyword evidence="2" id="KW-0675">Receptor</keyword>
<evidence type="ECO:0000259" key="1">
    <source>
        <dbReference type="Pfam" id="PF08709"/>
    </source>
</evidence>
<reference evidence="2 3" key="1">
    <citation type="submission" date="2024-11" db="EMBL/GenBank/DDBJ databases">
        <title>Adaptive evolution of stress response genes in parasites aligns with host niche diversity.</title>
        <authorList>
            <person name="Hahn C."/>
            <person name="Resl P."/>
        </authorList>
    </citation>
    <scope>NUCLEOTIDE SEQUENCE [LARGE SCALE GENOMIC DNA]</scope>
    <source>
        <strain evidence="2">EGGRZ-B1_66</strain>
        <tissue evidence="2">Body</tissue>
    </source>
</reference>
<proteinExistence type="predicted"/>
<dbReference type="PRINTS" id="PR00795">
    <property type="entry name" value="RYANODINER"/>
</dbReference>
<dbReference type="Pfam" id="PF08709">
    <property type="entry name" value="Ins145_P3_rec"/>
    <property type="match status" value="1"/>
</dbReference>
<dbReference type="Proteomes" id="UP001626550">
    <property type="component" value="Unassembled WGS sequence"/>
</dbReference>
<dbReference type="PANTHER" id="PTHR46399">
    <property type="entry name" value="B30.2/SPRY DOMAIN-CONTAINING PROTEIN"/>
    <property type="match status" value="1"/>
</dbReference>
<protein>
    <submittedName>
        <fullName evidence="2">Ryanodine receptor 3</fullName>
    </submittedName>
</protein>
<evidence type="ECO:0000313" key="2">
    <source>
        <dbReference type="EMBL" id="KAL3320660.1"/>
    </source>
</evidence>
<dbReference type="InterPro" id="IPR015925">
    <property type="entry name" value="Ryanodine_IP3_receptor"/>
</dbReference>
<organism evidence="2 3">
    <name type="scientific">Cichlidogyrus casuarinus</name>
    <dbReference type="NCBI Taxonomy" id="1844966"/>
    <lineage>
        <taxon>Eukaryota</taxon>
        <taxon>Metazoa</taxon>
        <taxon>Spiralia</taxon>
        <taxon>Lophotrochozoa</taxon>
        <taxon>Platyhelminthes</taxon>
        <taxon>Monogenea</taxon>
        <taxon>Monopisthocotylea</taxon>
        <taxon>Dactylogyridea</taxon>
        <taxon>Ancyrocephalidae</taxon>
        <taxon>Cichlidogyrus</taxon>
    </lineage>
</organism>
<comment type="caution">
    <text evidence="2">The sequence shown here is derived from an EMBL/GenBank/DDBJ whole genome shotgun (WGS) entry which is preliminary data.</text>
</comment>
<dbReference type="AlphaFoldDB" id="A0ABD2QMJ7"/>
<dbReference type="EMBL" id="JBJKFK010000038">
    <property type="protein sequence ID" value="KAL3320660.1"/>
    <property type="molecule type" value="Genomic_DNA"/>
</dbReference>
<keyword evidence="3" id="KW-1185">Reference proteome</keyword>